<dbReference type="AlphaFoldDB" id="A0A1F5VIL9"/>
<evidence type="ECO:0000313" key="1">
    <source>
        <dbReference type="EMBL" id="OGF63078.1"/>
    </source>
</evidence>
<dbReference type="Proteomes" id="UP000179251">
    <property type="component" value="Unassembled WGS sequence"/>
</dbReference>
<dbReference type="InterPro" id="IPR023214">
    <property type="entry name" value="HAD_sf"/>
</dbReference>
<protein>
    <recommendedName>
        <fullName evidence="3">HAD family hydrolase</fullName>
    </recommendedName>
</protein>
<proteinExistence type="predicted"/>
<reference evidence="1 2" key="1">
    <citation type="journal article" date="2016" name="Nat. Commun.">
        <title>Thousands of microbial genomes shed light on interconnected biogeochemical processes in an aquifer system.</title>
        <authorList>
            <person name="Anantharaman K."/>
            <person name="Brown C.T."/>
            <person name="Hug L.A."/>
            <person name="Sharon I."/>
            <person name="Castelle C.J."/>
            <person name="Probst A.J."/>
            <person name="Thomas B.C."/>
            <person name="Singh A."/>
            <person name="Wilkins M.J."/>
            <person name="Karaoz U."/>
            <person name="Brodie E.L."/>
            <person name="Williams K.H."/>
            <person name="Hubbard S.S."/>
            <person name="Banfield J.F."/>
        </authorList>
    </citation>
    <scope>NUCLEOTIDE SEQUENCE [LARGE SCALE GENOMIC DNA]</scope>
</reference>
<dbReference type="SUPFAM" id="SSF56784">
    <property type="entry name" value="HAD-like"/>
    <property type="match status" value="1"/>
</dbReference>
<accession>A0A1F5VIL9</accession>
<name>A0A1F5VIL9_9BACT</name>
<dbReference type="InterPro" id="IPR023198">
    <property type="entry name" value="PGP-like_dom2"/>
</dbReference>
<dbReference type="EMBL" id="MFHD01000008">
    <property type="protein sequence ID" value="OGF63078.1"/>
    <property type="molecule type" value="Genomic_DNA"/>
</dbReference>
<comment type="caution">
    <text evidence="1">The sequence shown here is derived from an EMBL/GenBank/DDBJ whole genome shotgun (WGS) entry which is preliminary data.</text>
</comment>
<evidence type="ECO:0000313" key="2">
    <source>
        <dbReference type="Proteomes" id="UP000179251"/>
    </source>
</evidence>
<gene>
    <name evidence="1" type="ORF">A2834_02345</name>
</gene>
<dbReference type="InterPro" id="IPR036412">
    <property type="entry name" value="HAD-like_sf"/>
</dbReference>
<organism evidence="1 2">
    <name type="scientific">Candidatus Giovannonibacteria bacterium RIFCSPHIGHO2_01_FULL_45_23</name>
    <dbReference type="NCBI Taxonomy" id="1798325"/>
    <lineage>
        <taxon>Bacteria</taxon>
        <taxon>Candidatus Giovannoniibacteriota</taxon>
    </lineage>
</organism>
<dbReference type="Gene3D" id="1.10.150.240">
    <property type="entry name" value="Putative phosphatase, domain 2"/>
    <property type="match status" value="1"/>
</dbReference>
<dbReference type="STRING" id="1798325.A2834_02345"/>
<sequence>MPKTVLCVDWGNVLFKFDGKPIAKLLKKGRKEILLRDFVNPHDKNLISAFEFYEGLKSGNHFRKEVRWTEFANAYLECWIDVNWRMFSALENLKKANRARLVTISDSNHFCFNLASLLFPKAVDLFIENGREQFILSYLERSLKREKNPFIRAPSKFGFFKHEAAFVDDKEYNLEAWISAGFDKDACFLYKLGSARNHAQFEKFLDKHFPPK</sequence>
<dbReference type="Gene3D" id="3.40.50.1000">
    <property type="entry name" value="HAD superfamily/HAD-like"/>
    <property type="match status" value="1"/>
</dbReference>
<evidence type="ECO:0008006" key="3">
    <source>
        <dbReference type="Google" id="ProtNLM"/>
    </source>
</evidence>